<proteinExistence type="predicted"/>
<reference evidence="4 5" key="1">
    <citation type="journal article" date="2024" name="Nat. Commun.">
        <title>Phylogenomics reveals the evolutionary origins of lichenization in chlorophyte algae.</title>
        <authorList>
            <person name="Puginier C."/>
            <person name="Libourel C."/>
            <person name="Otte J."/>
            <person name="Skaloud P."/>
            <person name="Haon M."/>
            <person name="Grisel S."/>
            <person name="Petersen M."/>
            <person name="Berrin J.G."/>
            <person name="Delaux P.M."/>
            <person name="Dal Grande F."/>
            <person name="Keller J."/>
        </authorList>
    </citation>
    <scope>NUCLEOTIDE SEQUENCE [LARGE SCALE GENOMIC DNA]</scope>
    <source>
        <strain evidence="4 5">SAG 2043</strain>
    </source>
</reference>
<feature type="compositionally biased region" description="Low complexity" evidence="3">
    <location>
        <begin position="1427"/>
        <end position="1443"/>
    </location>
</feature>
<dbReference type="PROSITE" id="PS50082">
    <property type="entry name" value="WD_REPEATS_2"/>
    <property type="match status" value="1"/>
</dbReference>
<keyword evidence="5" id="KW-1185">Reference proteome</keyword>
<name>A0AAW1Q6E6_9CHLO</name>
<dbReference type="SMART" id="SM00320">
    <property type="entry name" value="WD40"/>
    <property type="match status" value="6"/>
</dbReference>
<dbReference type="InterPro" id="IPR052993">
    <property type="entry name" value="CFA-57"/>
</dbReference>
<feature type="coiled-coil region" evidence="2">
    <location>
        <begin position="804"/>
        <end position="841"/>
    </location>
</feature>
<comment type="caution">
    <text evidence="4">The sequence shown here is derived from an EMBL/GenBank/DDBJ whole genome shotgun (WGS) entry which is preliminary data.</text>
</comment>
<feature type="compositionally biased region" description="Low complexity" evidence="3">
    <location>
        <begin position="1159"/>
        <end position="1169"/>
    </location>
</feature>
<evidence type="ECO:0000256" key="1">
    <source>
        <dbReference type="PROSITE-ProRule" id="PRU00221"/>
    </source>
</evidence>
<dbReference type="SUPFAM" id="SSF50978">
    <property type="entry name" value="WD40 repeat-like"/>
    <property type="match status" value="1"/>
</dbReference>
<feature type="coiled-coil region" evidence="2">
    <location>
        <begin position="677"/>
        <end position="733"/>
    </location>
</feature>
<gene>
    <name evidence="4" type="ORF">WJX72_000711</name>
</gene>
<dbReference type="InterPro" id="IPR036322">
    <property type="entry name" value="WD40_repeat_dom_sf"/>
</dbReference>
<dbReference type="Gene3D" id="2.130.10.10">
    <property type="entry name" value="YVTN repeat-like/Quinoprotein amine dehydrogenase"/>
    <property type="match status" value="2"/>
</dbReference>
<dbReference type="EMBL" id="JALJOR010000005">
    <property type="protein sequence ID" value="KAK9816472.1"/>
    <property type="molecule type" value="Genomic_DNA"/>
</dbReference>
<evidence type="ECO:0000256" key="3">
    <source>
        <dbReference type="SAM" id="MobiDB-lite"/>
    </source>
</evidence>
<dbReference type="InterPro" id="IPR011047">
    <property type="entry name" value="Quinoprotein_ADH-like_sf"/>
</dbReference>
<sequence length="1531" mass="168160">MADDKESPEARAESGAILTPTFAFGPCGVTHGKVIHVEENRVLFLAGRHVASYDLVSKEMSFLLVHERVASVRGYALSPNKKYVAVIETVMDSDRDQFSVFNLQTERRVKTIPLEVAGVEIKGLVFSENSKLIVALCGGPDHMLYCWRWYGAKQVASAPCGYDADSLSFNPLDHTQLATCGRAALRTWQLDDEAQTLVGGAMVSQEGEGEFTAHTWLQGALLAACTTRGSVCIFQDVVQKATLSTGQHDYLRTIATLGRGFVTAGLKGVVSFFTPVEVQERHSTQEKAFQLQKQLSPDGLPQPMLHLSVSPTETNLLVSTDANELHCMSLDADSAVPGADGAAEGAADEEGAASPLKPLFVGFHQGRVRGMDVISHQPFVATVGEDRVLRVVDYQRKTMVLQQTLTDDPLSVALHPSGFMLLIGYSDRLRLYYLVKGELLELAEFGLKKCSKVIFSHGGQAFAAVGASNLISIFNTFTYKQLASLKGHVSSVTSICWSEDDSRLASVGSGGACYQWDVGHACRIPEEEYVDKRQHYSFVRMSSAAGAAVTRTLDGKIQQIRGGAVECEVQGTPGAAYPIALVGGDSVLLAATSTGSIRTYSWPPSPTSPKGTHDEIQLHGRSITHMCVTHDQGTLFTVSEDGVLMMSSTKLVIDGILRDVEVKRDFPQICLIQNAQMQALHERAHELKGQLKALKSDMEYQRIMATKILQEQLREANARADSLQTNVMARNAEIVSLKETFAEERHRLVEEMEASHVTAAERLEMAYERRLLAEQERCKAIEAAKDDLQFSCDERIKKLDAAHAQILRDALVAYDKKLEEAEAKQSEIAEARETIERDYREVLQQYDLEFDDQTDKMQHKMLMEREAAETREVKLKGKNHILKTGHYRLKNEKKADIKALTELQEKCAALETRVQDYELTVTAMRADIAEREDVIGQNYQTIQQLRRRVGDLEKHKFVLGYRSQELQQELEPKDAEILQLSGQLQQHDEELVEEVKRAEILQRAIEARDLRISALKKDAENLRMHIAKYERQTANLTYEMGELLAMPDGRRSDKRRAMEKIYTKYCTGETSVNEHHAAVEKEVGRQRDTVEIKNDILKRRLSLADADKRNALRDRTSENSMLLKELSDMKRENKELERALAHTRSHLHDIKLNYDKLQHQASSLQHQSQENSAPHTQGPYPAPPGTAPGHRAVTGMASTQSNPPTRPVTAWGPAAGRPPSPGSRPQTANSRPQTAGSSRPRTAESRPQTAEGLLSPSRPGGGVMKGSPVRVLNELVGAERERIVKLMGALAANSDMVEHQRREINALKTALQDQLTIDEEDEEAYNAEPADTIHSASLQSNPSAAARPASLQEAQLQQLPEALQKRLSQRSSSPPPARADDKQPAAPLPRSASAHPASPQNMPSSAASPQVPRPGSAGPLAVNAEQPKAAAAPSFSSPARQASLQQPIVRAHSAPSTDQSRQAAAREGGQAVVAGKPVPVPPASPGPGAVVSPYTMRAFKGAAKSRPPSAGGIGAYYANRDRYLADYGRGF</sequence>
<feature type="compositionally biased region" description="Polar residues" evidence="3">
    <location>
        <begin position="1226"/>
        <end position="1248"/>
    </location>
</feature>
<feature type="repeat" description="WD" evidence="1">
    <location>
        <begin position="485"/>
        <end position="518"/>
    </location>
</feature>
<accession>A0AAW1Q6E6</accession>
<feature type="coiled-coil region" evidence="2">
    <location>
        <begin position="984"/>
        <end position="1032"/>
    </location>
</feature>
<keyword evidence="1" id="KW-0853">WD repeat</keyword>
<organism evidence="4 5">
    <name type="scientific">[Myrmecia] bisecta</name>
    <dbReference type="NCBI Taxonomy" id="41462"/>
    <lineage>
        <taxon>Eukaryota</taxon>
        <taxon>Viridiplantae</taxon>
        <taxon>Chlorophyta</taxon>
        <taxon>core chlorophytes</taxon>
        <taxon>Trebouxiophyceae</taxon>
        <taxon>Trebouxiales</taxon>
        <taxon>Trebouxiaceae</taxon>
        <taxon>Myrmecia</taxon>
    </lineage>
</organism>
<dbReference type="InterPro" id="IPR001680">
    <property type="entry name" value="WD40_rpt"/>
</dbReference>
<dbReference type="PANTHER" id="PTHR32215:SF0">
    <property type="entry name" value="CILIA- AND FLAGELLA-ASSOCIATED PROTEIN 57"/>
    <property type="match status" value="1"/>
</dbReference>
<dbReference type="PANTHER" id="PTHR32215">
    <property type="entry name" value="CILIA- AND FLAGELLA-ASSOCIATED PROTEIN 57"/>
    <property type="match status" value="1"/>
</dbReference>
<dbReference type="InterPro" id="IPR015943">
    <property type="entry name" value="WD40/YVTN_repeat-like_dom_sf"/>
</dbReference>
<protein>
    <submittedName>
        <fullName evidence="4">Uncharacterized protein</fullName>
    </submittedName>
</protein>
<dbReference type="Proteomes" id="UP001489004">
    <property type="component" value="Unassembled WGS sequence"/>
</dbReference>
<dbReference type="Pfam" id="PF00400">
    <property type="entry name" value="WD40"/>
    <property type="match status" value="1"/>
</dbReference>
<feature type="region of interest" description="Disordered" evidence="3">
    <location>
        <begin position="1159"/>
        <end position="1267"/>
    </location>
</feature>
<evidence type="ECO:0000313" key="4">
    <source>
        <dbReference type="EMBL" id="KAK9816472.1"/>
    </source>
</evidence>
<keyword evidence="2" id="KW-0175">Coiled coil</keyword>
<feature type="compositionally biased region" description="Low complexity" evidence="3">
    <location>
        <begin position="1468"/>
        <end position="1477"/>
    </location>
</feature>
<feature type="compositionally biased region" description="Polar residues" evidence="3">
    <location>
        <begin position="1398"/>
        <end position="1408"/>
    </location>
</feature>
<feature type="region of interest" description="Disordered" evidence="3">
    <location>
        <begin position="1364"/>
        <end position="1486"/>
    </location>
</feature>
<evidence type="ECO:0000313" key="5">
    <source>
        <dbReference type="Proteomes" id="UP001489004"/>
    </source>
</evidence>
<dbReference type="PROSITE" id="PS50294">
    <property type="entry name" value="WD_REPEATS_REGION"/>
    <property type="match status" value="1"/>
</dbReference>
<evidence type="ECO:0000256" key="2">
    <source>
        <dbReference type="SAM" id="Coils"/>
    </source>
</evidence>
<dbReference type="SUPFAM" id="SSF50998">
    <property type="entry name" value="Quinoprotein alcohol dehydrogenase-like"/>
    <property type="match status" value="2"/>
</dbReference>